<comment type="domain">
    <text evidence="11">The histidine box domains are involved in binding the catalytic metal ions.</text>
</comment>
<dbReference type="GO" id="GO:0004768">
    <property type="term" value="F:stearoyl-CoA 9-desaturase activity"/>
    <property type="evidence" value="ECO:0007669"/>
    <property type="project" value="TreeGrafter"/>
</dbReference>
<dbReference type="PANTHER" id="PTHR11351">
    <property type="entry name" value="ACYL-COA DESATURASE"/>
    <property type="match status" value="1"/>
</dbReference>
<keyword evidence="3 11" id="KW-0444">Lipid biosynthesis</keyword>
<feature type="non-terminal residue" evidence="13">
    <location>
        <position position="1"/>
    </location>
</feature>
<evidence type="ECO:0000256" key="11">
    <source>
        <dbReference type="RuleBase" id="RU000581"/>
    </source>
</evidence>
<keyword evidence="6 12" id="KW-1133">Transmembrane helix</keyword>
<protein>
    <submittedName>
        <fullName evidence="13">Acyl-CoA desaturase PintAGTQ</fullName>
    </submittedName>
</protein>
<comment type="subcellular location">
    <subcellularLocation>
        <location evidence="1">Membrane</location>
        <topology evidence="1">Multi-pass membrane protein</topology>
    </subcellularLocation>
</comment>
<comment type="cofactor">
    <cofactor evidence="11">
        <name>Fe(2+)</name>
        <dbReference type="ChEBI" id="CHEBI:29033"/>
    </cofactor>
</comment>
<feature type="non-terminal residue" evidence="13">
    <location>
        <position position="181"/>
    </location>
</feature>
<dbReference type="GO" id="GO:0006636">
    <property type="term" value="P:unsaturated fatty acid biosynthetic process"/>
    <property type="evidence" value="ECO:0007669"/>
    <property type="project" value="TreeGrafter"/>
</dbReference>
<evidence type="ECO:0000256" key="5">
    <source>
        <dbReference type="ARBA" id="ARBA00022832"/>
    </source>
</evidence>
<dbReference type="AlphaFoldDB" id="Q8MZX8"/>
<evidence type="ECO:0000256" key="3">
    <source>
        <dbReference type="ARBA" id="ARBA00022516"/>
    </source>
</evidence>
<dbReference type="PANTHER" id="PTHR11351:SF31">
    <property type="entry name" value="DESATURASE 1, ISOFORM A-RELATED"/>
    <property type="match status" value="1"/>
</dbReference>
<keyword evidence="5" id="KW-0276">Fatty acid metabolism</keyword>
<keyword evidence="4 11" id="KW-0812">Transmembrane</keyword>
<name>Q8MZX8_PLOIN</name>
<evidence type="ECO:0000256" key="8">
    <source>
        <dbReference type="ARBA" id="ARBA00023098"/>
    </source>
</evidence>
<comment type="similarity">
    <text evidence="2 11">Belongs to the fatty acid desaturase type 1 family.</text>
</comment>
<dbReference type="EMBL" id="AF482922">
    <property type="protein sequence ID" value="AAM28497.1"/>
    <property type="molecule type" value="mRNA"/>
</dbReference>
<evidence type="ECO:0000256" key="9">
    <source>
        <dbReference type="ARBA" id="ARBA00023136"/>
    </source>
</evidence>
<dbReference type="GO" id="GO:0005506">
    <property type="term" value="F:iron ion binding"/>
    <property type="evidence" value="ECO:0007669"/>
    <property type="project" value="TreeGrafter"/>
</dbReference>
<evidence type="ECO:0000256" key="4">
    <source>
        <dbReference type="ARBA" id="ARBA00022692"/>
    </source>
</evidence>
<keyword evidence="10 11" id="KW-0275">Fatty acid biosynthesis</keyword>
<evidence type="ECO:0000256" key="12">
    <source>
        <dbReference type="SAM" id="Phobius"/>
    </source>
</evidence>
<reference evidence="13" key="1">
    <citation type="journal article" date="2002" name="Genetics">
        <title>Evolution of the integral membrane desaturase gene family in moths and flies.</title>
        <authorList>
            <person name="Knipple D.C."/>
            <person name="Rosenfield C.L."/>
            <person name="Nielsen R."/>
            <person name="You K.M."/>
            <person name="Jeong S.E."/>
        </authorList>
    </citation>
    <scope>NUCLEOTIDE SEQUENCE</scope>
</reference>
<dbReference type="PRINTS" id="PR00075">
    <property type="entry name" value="FACDDSATRASE"/>
</dbReference>
<feature type="transmembrane region" description="Helical" evidence="12">
    <location>
        <begin position="125"/>
        <end position="144"/>
    </location>
</feature>
<feature type="transmembrane region" description="Helical" evidence="12">
    <location>
        <begin position="100"/>
        <end position="119"/>
    </location>
</feature>
<keyword evidence="7 11" id="KW-0560">Oxidoreductase</keyword>
<organism evidence="13">
    <name type="scientific">Plodia interpunctella</name>
    <name type="common">Indianmeal moth</name>
    <dbReference type="NCBI Taxonomy" id="58824"/>
    <lineage>
        <taxon>Eukaryota</taxon>
        <taxon>Metazoa</taxon>
        <taxon>Ecdysozoa</taxon>
        <taxon>Arthropoda</taxon>
        <taxon>Hexapoda</taxon>
        <taxon>Insecta</taxon>
        <taxon>Pterygota</taxon>
        <taxon>Neoptera</taxon>
        <taxon>Endopterygota</taxon>
        <taxon>Lepidoptera</taxon>
        <taxon>Glossata</taxon>
        <taxon>Ditrysia</taxon>
        <taxon>Pyraloidea</taxon>
        <taxon>Pyralidae</taxon>
        <taxon>Phycitinae</taxon>
        <taxon>Plodia</taxon>
    </lineage>
</organism>
<evidence type="ECO:0000256" key="7">
    <source>
        <dbReference type="ARBA" id="ARBA00023002"/>
    </source>
</evidence>
<evidence type="ECO:0000313" key="13">
    <source>
        <dbReference type="EMBL" id="AAM28497.1"/>
    </source>
</evidence>
<keyword evidence="9 12" id="KW-0472">Membrane</keyword>
<dbReference type="InterPro" id="IPR015876">
    <property type="entry name" value="Acyl-CoA_DS"/>
</dbReference>
<proteinExistence type="evidence at transcript level"/>
<evidence type="ECO:0000256" key="10">
    <source>
        <dbReference type="ARBA" id="ARBA00023160"/>
    </source>
</evidence>
<keyword evidence="8" id="KW-0443">Lipid metabolism</keyword>
<evidence type="ECO:0000256" key="2">
    <source>
        <dbReference type="ARBA" id="ARBA00009295"/>
    </source>
</evidence>
<dbReference type="GO" id="GO:0005789">
    <property type="term" value="C:endoplasmic reticulum membrane"/>
    <property type="evidence" value="ECO:0007669"/>
    <property type="project" value="TreeGrafter"/>
</dbReference>
<accession>Q8MZX8</accession>
<evidence type="ECO:0000256" key="6">
    <source>
        <dbReference type="ARBA" id="ARBA00022989"/>
    </source>
</evidence>
<evidence type="ECO:0000256" key="1">
    <source>
        <dbReference type="ARBA" id="ARBA00004141"/>
    </source>
</evidence>
<sequence>AHRLWSHRSFKAKPPLELFLLFLYILTHQRSPITWVRRHRLHHSHSDTDADPHNASRGFFFSHFGFLLVLPHPECEKRLKMIDVSDMWNNPYTKFTHDHYPILCAIIAYAIPTYIPTLWGETLHMAFWANIFRIYMVLNLSCSINSISHLVGYKPIDVTAAGTQCHLIGIANLGEGFHNYH</sequence>